<dbReference type="AlphaFoldDB" id="A0A3B0XMS4"/>
<evidence type="ECO:0000256" key="2">
    <source>
        <dbReference type="ARBA" id="ARBA00004979"/>
    </source>
</evidence>
<dbReference type="InterPro" id="IPR004450">
    <property type="entry name" value="Thr_synthase-like"/>
</dbReference>
<comment type="cofactor">
    <cofactor evidence="1">
        <name>pyridoxal 5'-phosphate</name>
        <dbReference type="ChEBI" id="CHEBI:597326"/>
    </cofactor>
</comment>
<evidence type="ECO:0000256" key="3">
    <source>
        <dbReference type="ARBA" id="ARBA00005517"/>
    </source>
</evidence>
<dbReference type="GO" id="GO:0005737">
    <property type="term" value="C:cytoplasm"/>
    <property type="evidence" value="ECO:0007669"/>
    <property type="project" value="TreeGrafter"/>
</dbReference>
<evidence type="ECO:0000256" key="1">
    <source>
        <dbReference type="ARBA" id="ARBA00001933"/>
    </source>
</evidence>
<dbReference type="NCBIfam" id="TIGR00260">
    <property type="entry name" value="thrC"/>
    <property type="match status" value="1"/>
</dbReference>
<dbReference type="GO" id="GO:0004795">
    <property type="term" value="F:threonine synthase activity"/>
    <property type="evidence" value="ECO:0007669"/>
    <property type="project" value="UniProtKB-EC"/>
</dbReference>
<evidence type="ECO:0000256" key="6">
    <source>
        <dbReference type="ARBA" id="ARBA00022697"/>
    </source>
</evidence>
<dbReference type="Gene3D" id="3.40.50.1100">
    <property type="match status" value="2"/>
</dbReference>
<comment type="similarity">
    <text evidence="3">Belongs to the threonine synthase family.</text>
</comment>
<dbReference type="GO" id="GO:0030170">
    <property type="term" value="F:pyridoxal phosphate binding"/>
    <property type="evidence" value="ECO:0007669"/>
    <property type="project" value="InterPro"/>
</dbReference>
<dbReference type="Gene3D" id="3.90.1380.10">
    <property type="entry name" value="Threonine synthase, N-terminal domain"/>
    <property type="match status" value="1"/>
</dbReference>
<protein>
    <recommendedName>
        <fullName evidence="4">threonine synthase</fullName>
        <ecNumber evidence="4">4.2.3.1</ecNumber>
    </recommendedName>
</protein>
<evidence type="ECO:0000256" key="7">
    <source>
        <dbReference type="ARBA" id="ARBA00022898"/>
    </source>
</evidence>
<dbReference type="Pfam" id="PF00291">
    <property type="entry name" value="PALP"/>
    <property type="match status" value="1"/>
</dbReference>
<dbReference type="InterPro" id="IPR001926">
    <property type="entry name" value="TrpB-like_PALP"/>
</dbReference>
<accession>A0A3B0XMS4</accession>
<dbReference type="GO" id="GO:0009088">
    <property type="term" value="P:threonine biosynthetic process"/>
    <property type="evidence" value="ECO:0007669"/>
    <property type="project" value="UniProtKB-UniPathway"/>
</dbReference>
<organism evidence="10">
    <name type="scientific">hydrothermal vent metagenome</name>
    <dbReference type="NCBI Taxonomy" id="652676"/>
    <lineage>
        <taxon>unclassified sequences</taxon>
        <taxon>metagenomes</taxon>
        <taxon>ecological metagenomes</taxon>
    </lineage>
</organism>
<dbReference type="PROSITE" id="PS00165">
    <property type="entry name" value="DEHYDRATASE_SER_THR"/>
    <property type="match status" value="1"/>
</dbReference>
<dbReference type="Pfam" id="PF14821">
    <property type="entry name" value="Thr_synth_N"/>
    <property type="match status" value="1"/>
</dbReference>
<feature type="domain" description="Tryptophan synthase beta chain-like PALP" evidence="8">
    <location>
        <begin position="108"/>
        <end position="347"/>
    </location>
</feature>
<evidence type="ECO:0000256" key="4">
    <source>
        <dbReference type="ARBA" id="ARBA00013028"/>
    </source>
</evidence>
<keyword evidence="10" id="KW-0456">Lyase</keyword>
<keyword evidence="5" id="KW-0028">Amino-acid biosynthesis</keyword>
<keyword evidence="6" id="KW-0791">Threonine biosynthesis</keyword>
<evidence type="ECO:0000259" key="8">
    <source>
        <dbReference type="Pfam" id="PF00291"/>
    </source>
</evidence>
<dbReference type="UniPathway" id="UPA00050">
    <property type="reaction ID" value="UER00065"/>
</dbReference>
<proteinExistence type="inferred from homology"/>
<evidence type="ECO:0000259" key="9">
    <source>
        <dbReference type="Pfam" id="PF14821"/>
    </source>
</evidence>
<keyword evidence="7" id="KW-0663">Pyridoxal phosphate</keyword>
<comment type="pathway">
    <text evidence="2">Amino-acid biosynthesis; L-threonine biosynthesis; L-threonine from L-aspartate: step 5/5.</text>
</comment>
<dbReference type="EC" id="4.2.3.1" evidence="4"/>
<dbReference type="SUPFAM" id="SSF53686">
    <property type="entry name" value="Tryptophan synthase beta subunit-like PLP-dependent enzymes"/>
    <property type="match status" value="1"/>
</dbReference>
<evidence type="ECO:0000313" key="10">
    <source>
        <dbReference type="EMBL" id="VAW69598.1"/>
    </source>
</evidence>
<gene>
    <name evidence="10" type="ORF">MNBD_GAMMA10-2336</name>
</gene>
<dbReference type="InterPro" id="IPR037158">
    <property type="entry name" value="Thr_synth_N_sf"/>
</dbReference>
<dbReference type="PANTHER" id="PTHR43515">
    <property type="entry name" value="THREONINE SYNTHASE-LIKE 1"/>
    <property type="match status" value="1"/>
</dbReference>
<dbReference type="CDD" id="cd01560">
    <property type="entry name" value="Thr-synth_2"/>
    <property type="match status" value="1"/>
</dbReference>
<evidence type="ECO:0000256" key="5">
    <source>
        <dbReference type="ARBA" id="ARBA00022605"/>
    </source>
</evidence>
<dbReference type="PANTHER" id="PTHR43515:SF1">
    <property type="entry name" value="THREONINE SYNTHASE-LIKE 1"/>
    <property type="match status" value="1"/>
</dbReference>
<sequence length="497" mass="55264">MKQSTDQGIKFIETRGNDGKRPAQVSFSQAILSPISSFGGIYSPESLPNLGSDFLQHHINADYKSLARDLLSAFEIDIDSDAIEKALDLYDAFDDAENPVPVKKVYDDLYVSELYHGPTRAFKDMALQPFGMLLSTLAQMREENYLILAATSGDTGPAALETFKNRENVQVACLYPDGGTSDVQRLQMVTEDASNLKVIGIKGDFDDAQNALKQLLSSDTFRQKLQEKSISLSAANSVNFGRIIFQIIYHIHSYLELVRQKAITLGEKVYLNVPSGNFGNALGGYYAMKMGLPVEKIIIASNSNNILTQLIKNGSYDLREKSVIATTSPAMDILKSSNIERILFDLFGKERTKNLMLQLDQNKHYQLNPDELAQIQSIFVADFCNDDEGKQYIKDTFAKGYLMDPHTATCFKAYNSCRDKPLKTIVYSTAEWTKFSPVIASALTGETDAHDIDALKSIAKEAGIKIPGVISNLFEKEITQKMVIDKSDIEAEILKFL</sequence>
<reference evidence="10" key="1">
    <citation type="submission" date="2018-06" db="EMBL/GenBank/DDBJ databases">
        <authorList>
            <person name="Zhirakovskaya E."/>
        </authorList>
    </citation>
    <scope>NUCLEOTIDE SEQUENCE</scope>
</reference>
<dbReference type="InterPro" id="IPR036052">
    <property type="entry name" value="TrpB-like_PALP_sf"/>
</dbReference>
<dbReference type="InterPro" id="IPR000634">
    <property type="entry name" value="Ser/Thr_deHydtase_PyrdxlP-BS"/>
</dbReference>
<name>A0A3B0XMS4_9ZZZZ</name>
<feature type="domain" description="Threonine synthase N-terminal" evidence="9">
    <location>
        <begin position="10"/>
        <end position="85"/>
    </location>
</feature>
<dbReference type="InterPro" id="IPR029144">
    <property type="entry name" value="Thr_synth_N"/>
</dbReference>
<dbReference type="EMBL" id="UOFJ01000447">
    <property type="protein sequence ID" value="VAW69598.1"/>
    <property type="molecule type" value="Genomic_DNA"/>
</dbReference>